<dbReference type="Gene3D" id="3.10.20.310">
    <property type="entry name" value="membrane protein fhac"/>
    <property type="match status" value="1"/>
</dbReference>
<dbReference type="Pfam" id="PF03865">
    <property type="entry name" value="ShlB"/>
    <property type="match status" value="1"/>
</dbReference>
<gene>
    <name evidence="7" type="ORF">FHR20_001569</name>
</gene>
<keyword evidence="1" id="KW-1134">Transmembrane beta strand</keyword>
<protein>
    <submittedName>
        <fullName evidence="7">Hemolysin activation/secretion protein</fullName>
    </submittedName>
</protein>
<keyword evidence="1" id="KW-0472">Membrane</keyword>
<keyword evidence="3" id="KW-0998">Cell outer membrane</keyword>
<comment type="caution">
    <text evidence="7">The sequence shown here is derived from an EMBL/GenBank/DDBJ whole genome shotgun (WGS) entry which is preliminary data.</text>
</comment>
<evidence type="ECO:0000256" key="1">
    <source>
        <dbReference type="ARBA" id="ARBA00022452"/>
    </source>
</evidence>
<evidence type="ECO:0000256" key="3">
    <source>
        <dbReference type="ARBA" id="ARBA00023237"/>
    </source>
</evidence>
<dbReference type="EMBL" id="JAASQV010000001">
    <property type="protein sequence ID" value="NIJ64638.1"/>
    <property type="molecule type" value="Genomic_DNA"/>
</dbReference>
<evidence type="ECO:0000259" key="6">
    <source>
        <dbReference type="Pfam" id="PF08479"/>
    </source>
</evidence>
<evidence type="ECO:0000256" key="2">
    <source>
        <dbReference type="ARBA" id="ARBA00022692"/>
    </source>
</evidence>
<reference evidence="7 8" key="1">
    <citation type="submission" date="2020-03" db="EMBL/GenBank/DDBJ databases">
        <title>Genomic Encyclopedia of Type Strains, Phase IV (KMG-IV): sequencing the most valuable type-strain genomes for metagenomic binning, comparative biology and taxonomic classification.</title>
        <authorList>
            <person name="Goeker M."/>
        </authorList>
    </citation>
    <scope>NUCLEOTIDE SEQUENCE [LARGE SCALE GENOMIC DNA]</scope>
    <source>
        <strain evidence="7 8">DSM 4733</strain>
    </source>
</reference>
<sequence length="566" mass="61460">MRRLACLSLAALAAATPAAAQDFKRVVPKLPPAPAPAEVRVPDQAPPPVDDQTVLVPELKGVVFVNGTAAVQPVADMPGGLAAPDLPLLQTPEFAARVRSYLGRPLTRAGLNAIAQLARDAYRAAEQPFLEVSVPPQNVQSGVVQFVVTPYRVGEIRVTGNKHFSGRLIRGMGDLHSGEQLTLPRLRKALDDYNQNPFVTINAIASPGAETGVTDINLEAKETFPLRVYGGYDNQGTALLGRDEWYVGFNWGNVLGTGQILSYQFTRSFKGRYTSHSVSDTVPLGPDDRLLFFGAYAIQDPDLGPIFKSKGHSGQISGRWAHDLPGSTRVKHNLQIGVDYKRTDNNLDFLGFRILDSAVEIFQIPVTYNGTFIDGGGRTVVDASWTFSPGGVTAHNKDAALNLLVPYSDATYGYGRISVTRTTFLPKGVTWIVRGMFQGATGNLPNSEQLGGGGIGSVRGYDPNTALGSEGLLLSTELRTPVFHLLDKKMDDYLQFGVFVDYASLWQPTPYPDLPHRDELASIGFNVNYGIGRHLDLQLQVGRQLKRAPFETEKKTRASIIATIGF</sequence>
<dbReference type="InterPro" id="IPR005565">
    <property type="entry name" value="Hemolysn_activator_HlyB_C"/>
</dbReference>
<dbReference type="RefSeq" id="WP_167298960.1">
    <property type="nucleotide sequence ID" value="NZ_JAASQV010000001.1"/>
</dbReference>
<dbReference type="Proteomes" id="UP000564677">
    <property type="component" value="Unassembled WGS sequence"/>
</dbReference>
<dbReference type="Gene3D" id="2.40.160.50">
    <property type="entry name" value="membrane protein fhac: a member of the omp85/tpsb transporter family"/>
    <property type="match status" value="1"/>
</dbReference>
<dbReference type="InterPro" id="IPR013686">
    <property type="entry name" value="Polypept-transport_assoc_ShlB"/>
</dbReference>
<evidence type="ECO:0000313" key="8">
    <source>
        <dbReference type="Proteomes" id="UP000564677"/>
    </source>
</evidence>
<dbReference type="Pfam" id="PF08479">
    <property type="entry name" value="POTRA_2"/>
    <property type="match status" value="1"/>
</dbReference>
<organism evidence="7 8">
    <name type="scientific">Sphingomonas leidyi</name>
    <dbReference type="NCBI Taxonomy" id="68569"/>
    <lineage>
        <taxon>Bacteria</taxon>
        <taxon>Pseudomonadati</taxon>
        <taxon>Pseudomonadota</taxon>
        <taxon>Alphaproteobacteria</taxon>
        <taxon>Sphingomonadales</taxon>
        <taxon>Sphingomonadaceae</taxon>
        <taxon>Sphingomonas</taxon>
    </lineage>
</organism>
<dbReference type="GO" id="GO:0098046">
    <property type="term" value="C:type V protein secretion system complex"/>
    <property type="evidence" value="ECO:0007669"/>
    <property type="project" value="TreeGrafter"/>
</dbReference>
<dbReference type="AlphaFoldDB" id="A0A7X5UYM4"/>
<feature type="signal peptide" evidence="4">
    <location>
        <begin position="1"/>
        <end position="20"/>
    </location>
</feature>
<name>A0A7X5UYM4_9SPHN</name>
<dbReference type="GO" id="GO:0008320">
    <property type="term" value="F:protein transmembrane transporter activity"/>
    <property type="evidence" value="ECO:0007669"/>
    <property type="project" value="TreeGrafter"/>
</dbReference>
<evidence type="ECO:0000259" key="5">
    <source>
        <dbReference type="Pfam" id="PF03865"/>
    </source>
</evidence>
<dbReference type="PANTHER" id="PTHR34597:SF3">
    <property type="entry name" value="OUTER MEMBRANE TRANSPORTER CDIB"/>
    <property type="match status" value="1"/>
</dbReference>
<feature type="domain" description="Haemolysin activator HlyB C-terminal" evidence="5">
    <location>
        <begin position="212"/>
        <end position="506"/>
    </location>
</feature>
<feature type="domain" description="Polypeptide-transport-associated ShlB-type" evidence="6">
    <location>
        <begin position="89"/>
        <end position="150"/>
    </location>
</feature>
<dbReference type="InterPro" id="IPR051544">
    <property type="entry name" value="TPS_OM_transporter"/>
</dbReference>
<proteinExistence type="predicted"/>
<accession>A0A7X5UYM4</accession>
<keyword evidence="2" id="KW-0812">Transmembrane</keyword>
<dbReference type="GO" id="GO:0046819">
    <property type="term" value="P:protein secretion by the type V secretion system"/>
    <property type="evidence" value="ECO:0007669"/>
    <property type="project" value="TreeGrafter"/>
</dbReference>
<feature type="chain" id="PRO_5031498501" evidence="4">
    <location>
        <begin position="21"/>
        <end position="566"/>
    </location>
</feature>
<dbReference type="PANTHER" id="PTHR34597">
    <property type="entry name" value="SLR1661 PROTEIN"/>
    <property type="match status" value="1"/>
</dbReference>
<evidence type="ECO:0000313" key="7">
    <source>
        <dbReference type="EMBL" id="NIJ64638.1"/>
    </source>
</evidence>
<evidence type="ECO:0000256" key="4">
    <source>
        <dbReference type="SAM" id="SignalP"/>
    </source>
</evidence>
<keyword evidence="8" id="KW-1185">Reference proteome</keyword>
<keyword evidence="4" id="KW-0732">Signal</keyword>